<dbReference type="SUPFAM" id="SSF52540">
    <property type="entry name" value="P-loop containing nucleoside triphosphate hydrolases"/>
    <property type="match status" value="1"/>
</dbReference>
<dbReference type="GO" id="GO:0016887">
    <property type="term" value="F:ATP hydrolysis activity"/>
    <property type="evidence" value="ECO:0007669"/>
    <property type="project" value="InterPro"/>
</dbReference>
<dbReference type="Gene3D" id="3.40.50.300">
    <property type="entry name" value="P-loop containing nucleotide triphosphate hydrolases"/>
    <property type="match status" value="1"/>
</dbReference>
<dbReference type="PANTHER" id="PTHR30486">
    <property type="entry name" value="TWITCHING MOTILITY PROTEIN PILT"/>
    <property type="match status" value="1"/>
</dbReference>
<dbReference type="EMBL" id="CABQ01000319">
    <property type="protein sequence ID" value="CBI09094.1"/>
    <property type="molecule type" value="Genomic_DNA"/>
</dbReference>
<reference evidence="3" key="1">
    <citation type="submission" date="2009-10" db="EMBL/GenBank/DDBJ databases">
        <title>Diversity of trophic interactions inside an arsenic-rich microbial ecosystem.</title>
        <authorList>
            <person name="Bertin P.N."/>
            <person name="Heinrich-Salmeron A."/>
            <person name="Pelletier E."/>
            <person name="Goulhen-Chollet F."/>
            <person name="Arsene-Ploetze F."/>
            <person name="Gallien S."/>
            <person name="Calteau A."/>
            <person name="Vallenet D."/>
            <person name="Casiot C."/>
            <person name="Chane-Woon-Ming B."/>
            <person name="Giloteaux L."/>
            <person name="Barakat M."/>
            <person name="Bonnefoy V."/>
            <person name="Bruneel O."/>
            <person name="Chandler M."/>
            <person name="Cleiss J."/>
            <person name="Duran R."/>
            <person name="Elbaz-Poulichet F."/>
            <person name="Fonknechten N."/>
            <person name="Lauga B."/>
            <person name="Mornico D."/>
            <person name="Ortet P."/>
            <person name="Schaeffer C."/>
            <person name="Siguier P."/>
            <person name="Alexander Thil Smith A."/>
            <person name="Van Dorsselaer A."/>
            <person name="Weissenbach J."/>
            <person name="Medigue C."/>
            <person name="Le Paslier D."/>
        </authorList>
    </citation>
    <scope>NUCLEOTIDE SEQUENCE</scope>
</reference>
<evidence type="ECO:0000313" key="3">
    <source>
        <dbReference type="EMBL" id="CBI09094.1"/>
    </source>
</evidence>
<gene>
    <name evidence="3" type="ORF">CARN6_2646</name>
</gene>
<dbReference type="Pfam" id="PF00437">
    <property type="entry name" value="T2SSE"/>
    <property type="match status" value="1"/>
</dbReference>
<accession>E6QPC3</accession>
<protein>
    <submittedName>
        <fullName evidence="3">Putative Type II secretion system protein E</fullName>
    </submittedName>
</protein>
<feature type="domain" description="Bacterial type II secretion system protein E" evidence="2">
    <location>
        <begin position="185"/>
        <end position="335"/>
    </location>
</feature>
<evidence type="ECO:0000259" key="2">
    <source>
        <dbReference type="Pfam" id="PF00437"/>
    </source>
</evidence>
<evidence type="ECO:0000256" key="1">
    <source>
        <dbReference type="ARBA" id="ARBA00006611"/>
    </source>
</evidence>
<comment type="caution">
    <text evidence="3">The sequence shown here is derived from an EMBL/GenBank/DDBJ whole genome shotgun (WGS) entry which is preliminary data.</text>
</comment>
<sequence length="374" mass="42474">MMGVTRLNGATLENDPFARVRDQAPRGLDAVMEDPEEQARYETILGPLFGPLADPTTTALRVMADGRIVQTRYGYPKRVLAETMEEQRRRTLIYYMANFEHGRAMDRLHSRLQCDLPIFGSRVQAFAPPISDWTLVFRNHAASVIPFNTYFSDEPHVRTSDTWADHPHRVRKGWAEAIVEAITLHKNIPIGGSVDSGKTTFLNSTLAKHAEIYPDERMVVVQDRREVRCDGFVDTIELLARVEQAHHEANGSVVRYVYEFADALEDAMRCDGDSITWGEVRDSRSAVGLVMAMNTGSRGCKFTTHANSAEDVPQRLEDFHTLIDHKPVKRMIARACELIVFLERDNATMRRRIVDVVRVLDATEDGYRFERVAP</sequence>
<name>E6QPC3_9ZZZZ</name>
<comment type="similarity">
    <text evidence="1">Belongs to the GSP E family.</text>
</comment>
<dbReference type="Gene3D" id="3.30.450.90">
    <property type="match status" value="1"/>
</dbReference>
<dbReference type="InterPro" id="IPR027417">
    <property type="entry name" value="P-loop_NTPase"/>
</dbReference>
<dbReference type="InterPro" id="IPR001482">
    <property type="entry name" value="T2SS/T4SS_dom"/>
</dbReference>
<proteinExistence type="inferred from homology"/>
<dbReference type="PANTHER" id="PTHR30486:SF6">
    <property type="entry name" value="TYPE IV PILUS RETRACTATION ATPASE PILT"/>
    <property type="match status" value="1"/>
</dbReference>
<dbReference type="InterPro" id="IPR050921">
    <property type="entry name" value="T4SS_GSP_E_ATPase"/>
</dbReference>
<dbReference type="AlphaFoldDB" id="E6QPC3"/>
<organism evidence="3">
    <name type="scientific">mine drainage metagenome</name>
    <dbReference type="NCBI Taxonomy" id="410659"/>
    <lineage>
        <taxon>unclassified sequences</taxon>
        <taxon>metagenomes</taxon>
        <taxon>ecological metagenomes</taxon>
    </lineage>
</organism>